<reference evidence="1 2" key="1">
    <citation type="submission" date="2024-01" db="EMBL/GenBank/DDBJ databases">
        <title>A telomere-to-telomere, gap-free genome of sweet tea (Lithocarpus litseifolius).</title>
        <authorList>
            <person name="Zhou J."/>
        </authorList>
    </citation>
    <scope>NUCLEOTIDE SEQUENCE [LARGE SCALE GENOMIC DNA]</scope>
    <source>
        <strain evidence="1">Zhou-2022a</strain>
        <tissue evidence="1">Leaf</tissue>
    </source>
</reference>
<dbReference type="EMBL" id="JAZDWU010000006">
    <property type="protein sequence ID" value="KAK9997837.1"/>
    <property type="molecule type" value="Genomic_DNA"/>
</dbReference>
<gene>
    <name evidence="1" type="ORF">SO802_017440</name>
</gene>
<dbReference type="AlphaFoldDB" id="A0AAW2CJW1"/>
<sequence>IGKLRALWETWVRATHYVPLESVNSTTGKIDISVYKWNQLLRIVPDSEVFRRKNMILPNMLCSVFNRTPPSLAPEELHSSGRLNMSPEEVEEEIEACMREVYKIDYLRNSQIYMDFCRSIFDDDEIRECFDCLPNKKLRCEYVIKKYNEVNGE</sequence>
<evidence type="ECO:0000313" key="1">
    <source>
        <dbReference type="EMBL" id="KAK9997837.1"/>
    </source>
</evidence>
<keyword evidence="2" id="KW-1185">Reference proteome</keyword>
<feature type="non-terminal residue" evidence="1">
    <location>
        <position position="1"/>
    </location>
</feature>
<accession>A0AAW2CJW1</accession>
<organism evidence="1 2">
    <name type="scientific">Lithocarpus litseifolius</name>
    <dbReference type="NCBI Taxonomy" id="425828"/>
    <lineage>
        <taxon>Eukaryota</taxon>
        <taxon>Viridiplantae</taxon>
        <taxon>Streptophyta</taxon>
        <taxon>Embryophyta</taxon>
        <taxon>Tracheophyta</taxon>
        <taxon>Spermatophyta</taxon>
        <taxon>Magnoliopsida</taxon>
        <taxon>eudicotyledons</taxon>
        <taxon>Gunneridae</taxon>
        <taxon>Pentapetalae</taxon>
        <taxon>rosids</taxon>
        <taxon>fabids</taxon>
        <taxon>Fagales</taxon>
        <taxon>Fagaceae</taxon>
        <taxon>Lithocarpus</taxon>
    </lineage>
</organism>
<protein>
    <submittedName>
        <fullName evidence="1">Uncharacterized protein</fullName>
    </submittedName>
</protein>
<proteinExistence type="predicted"/>
<comment type="caution">
    <text evidence="1">The sequence shown here is derived from an EMBL/GenBank/DDBJ whole genome shotgun (WGS) entry which is preliminary data.</text>
</comment>
<feature type="non-terminal residue" evidence="1">
    <location>
        <position position="153"/>
    </location>
</feature>
<evidence type="ECO:0000313" key="2">
    <source>
        <dbReference type="Proteomes" id="UP001459277"/>
    </source>
</evidence>
<dbReference type="Proteomes" id="UP001459277">
    <property type="component" value="Unassembled WGS sequence"/>
</dbReference>
<name>A0AAW2CJW1_9ROSI</name>